<dbReference type="EMBL" id="AP023356">
    <property type="protein sequence ID" value="BCJ40577.1"/>
    <property type="molecule type" value="Genomic_DNA"/>
</dbReference>
<proteinExistence type="predicted"/>
<dbReference type="Proteomes" id="UP000676967">
    <property type="component" value="Chromosome"/>
</dbReference>
<gene>
    <name evidence="1" type="ORF">Aiant_12340</name>
</gene>
<organism evidence="1 2">
    <name type="scientific">Actinoplanes ianthinogenes</name>
    <dbReference type="NCBI Taxonomy" id="122358"/>
    <lineage>
        <taxon>Bacteria</taxon>
        <taxon>Bacillati</taxon>
        <taxon>Actinomycetota</taxon>
        <taxon>Actinomycetes</taxon>
        <taxon>Micromonosporales</taxon>
        <taxon>Micromonosporaceae</taxon>
        <taxon>Actinoplanes</taxon>
    </lineage>
</organism>
<keyword evidence="2" id="KW-1185">Reference proteome</keyword>
<protein>
    <submittedName>
        <fullName evidence="1">Uncharacterized protein</fullName>
    </submittedName>
</protein>
<accession>A0ABM7LMR0</accession>
<sequence>MQAGAWMTAEALAERMVWWQWVLGRQAGRRVGRGRGGGRADGVVVAGLGGPWVQVRDMAAAKAVART</sequence>
<evidence type="ECO:0000313" key="1">
    <source>
        <dbReference type="EMBL" id="BCJ40577.1"/>
    </source>
</evidence>
<evidence type="ECO:0000313" key="2">
    <source>
        <dbReference type="Proteomes" id="UP000676967"/>
    </source>
</evidence>
<name>A0ABM7LMR0_9ACTN</name>
<reference evidence="1 2" key="1">
    <citation type="submission" date="2020-08" db="EMBL/GenBank/DDBJ databases">
        <title>Whole genome shotgun sequence of Actinoplanes ianthinogenes NBRC 13996.</title>
        <authorList>
            <person name="Komaki H."/>
            <person name="Tamura T."/>
        </authorList>
    </citation>
    <scope>NUCLEOTIDE SEQUENCE [LARGE SCALE GENOMIC DNA]</scope>
    <source>
        <strain evidence="1 2">NBRC 13996</strain>
    </source>
</reference>